<feature type="transmembrane region" description="Helical" evidence="7">
    <location>
        <begin position="21"/>
        <end position="42"/>
    </location>
</feature>
<accession>R3W4A2</accession>
<evidence type="ECO:0000313" key="10">
    <source>
        <dbReference type="EMBL" id="EOL42351.1"/>
    </source>
</evidence>
<feature type="transmembrane region" description="Helical" evidence="7">
    <location>
        <begin position="326"/>
        <end position="352"/>
    </location>
</feature>
<evidence type="ECO:0000256" key="5">
    <source>
        <dbReference type="ARBA" id="ARBA00023136"/>
    </source>
</evidence>
<feature type="transmembrane region" description="Helical" evidence="7">
    <location>
        <begin position="364"/>
        <end position="384"/>
    </location>
</feature>
<keyword evidence="4 7" id="KW-1133">Transmembrane helix</keyword>
<evidence type="ECO:0008006" key="12">
    <source>
        <dbReference type="Google" id="ProtNLM"/>
    </source>
</evidence>
<feature type="domain" description="ABC3 transporter permease C-terminal" evidence="8">
    <location>
        <begin position="281"/>
        <end position="393"/>
    </location>
</feature>
<dbReference type="STRING" id="154621.RV11_GL001900"/>
<dbReference type="GO" id="GO:0022857">
    <property type="term" value="F:transmembrane transporter activity"/>
    <property type="evidence" value="ECO:0007669"/>
    <property type="project" value="TreeGrafter"/>
</dbReference>
<feature type="transmembrane region" description="Helical" evidence="7">
    <location>
        <begin position="277"/>
        <end position="302"/>
    </location>
</feature>
<reference evidence="10 11" key="1">
    <citation type="submission" date="2013-02" db="EMBL/GenBank/DDBJ databases">
        <title>The Genome Sequence of Enterococcus phoeniculicola BAA-412.</title>
        <authorList>
            <consortium name="The Broad Institute Genome Sequencing Platform"/>
            <consortium name="The Broad Institute Genome Sequencing Center for Infectious Disease"/>
            <person name="Earl A.M."/>
            <person name="Gilmore M.S."/>
            <person name="Lebreton F."/>
            <person name="Walker B."/>
            <person name="Young S.K."/>
            <person name="Zeng Q."/>
            <person name="Gargeya S."/>
            <person name="Fitzgerald M."/>
            <person name="Haas B."/>
            <person name="Abouelleil A."/>
            <person name="Alvarado L."/>
            <person name="Arachchi H.M."/>
            <person name="Berlin A.M."/>
            <person name="Chapman S.B."/>
            <person name="Dewar J."/>
            <person name="Goldberg J."/>
            <person name="Griggs A."/>
            <person name="Gujja S."/>
            <person name="Hansen M."/>
            <person name="Howarth C."/>
            <person name="Imamovic A."/>
            <person name="Larimer J."/>
            <person name="McCowan C."/>
            <person name="Murphy C."/>
            <person name="Neiman D."/>
            <person name="Pearson M."/>
            <person name="Priest M."/>
            <person name="Roberts A."/>
            <person name="Saif S."/>
            <person name="Shea T."/>
            <person name="Sisk P."/>
            <person name="Sykes S."/>
            <person name="Wortman J."/>
            <person name="Nusbaum C."/>
            <person name="Birren B."/>
        </authorList>
    </citation>
    <scope>NUCLEOTIDE SEQUENCE [LARGE SCALE GENOMIC DNA]</scope>
    <source>
        <strain evidence="10 11">ATCC BAA-412</strain>
    </source>
</reference>
<dbReference type="RefSeq" id="WP_010769338.1">
    <property type="nucleotide sequence ID" value="NZ_ASWE01000001.1"/>
</dbReference>
<protein>
    <recommendedName>
        <fullName evidence="12">ABC transporter permease</fullName>
    </recommendedName>
</protein>
<dbReference type="InterPro" id="IPR025857">
    <property type="entry name" value="MacB_PCD"/>
</dbReference>
<evidence type="ECO:0000256" key="1">
    <source>
        <dbReference type="ARBA" id="ARBA00004651"/>
    </source>
</evidence>
<comment type="subcellular location">
    <subcellularLocation>
        <location evidence="1">Cell membrane</location>
        <topology evidence="1">Multi-pass membrane protein</topology>
    </subcellularLocation>
</comment>
<dbReference type="PATRIC" id="fig|1158610.3.peg.2685"/>
<evidence type="ECO:0000256" key="2">
    <source>
        <dbReference type="ARBA" id="ARBA00022475"/>
    </source>
</evidence>
<keyword evidence="11" id="KW-1185">Reference proteome</keyword>
<dbReference type="PANTHER" id="PTHR30572">
    <property type="entry name" value="MEMBRANE COMPONENT OF TRANSPORTER-RELATED"/>
    <property type="match status" value="1"/>
</dbReference>
<organism evidence="10 11">
    <name type="scientific">Enterococcus phoeniculicola ATCC BAA-412</name>
    <dbReference type="NCBI Taxonomy" id="1158610"/>
    <lineage>
        <taxon>Bacteria</taxon>
        <taxon>Bacillati</taxon>
        <taxon>Bacillota</taxon>
        <taxon>Bacilli</taxon>
        <taxon>Lactobacillales</taxon>
        <taxon>Enterococcaceae</taxon>
        <taxon>Enterococcus</taxon>
    </lineage>
</organism>
<dbReference type="EMBL" id="AJAT01000017">
    <property type="protein sequence ID" value="EOL42351.1"/>
    <property type="molecule type" value="Genomic_DNA"/>
</dbReference>
<dbReference type="eggNOG" id="COG0577">
    <property type="taxonomic scope" value="Bacteria"/>
</dbReference>
<keyword evidence="5 7" id="KW-0472">Membrane</keyword>
<gene>
    <name evidence="10" type="ORF">UC3_02703</name>
</gene>
<proteinExistence type="inferred from homology"/>
<sequence length="399" mass="43892">MKFYVNWRSSLGSIKKNRKRSLLTMFGIIIGIAAVIAILSLGRGFEKDTIKSLTNNDSDKVEIQINFTPNNDGLYSSNLGFFSDRDITLLKTVSGVENVDYPQQEMSSIYKEITIKDKQESKQIELVDATEKELLYGRNLTTLDNETQNKVALIDSITAQGLFDAENKAIGKGIELNGQIFKIVGVYQGEEMTSMFSLPESNIQLPKKTYTYYFEPEKNNYSLTMTIASGGTPSEVTTEAIDLLKKDGSMHDFGEYQVFDTAMLTDGIGQILSTITYFISAVAGISLFIAGVGVMNMMYISVSERTKEIGIRRALGATRRSIKMQFLLEGMTLTLVGGIIGYIFGILFAYAIGSLIDVSVSIDFFTVALAIGVSSGIGLIFSVMPASEASKKDLIDILR</sequence>
<evidence type="ECO:0000259" key="9">
    <source>
        <dbReference type="Pfam" id="PF12704"/>
    </source>
</evidence>
<evidence type="ECO:0000313" key="11">
    <source>
        <dbReference type="Proteomes" id="UP000013785"/>
    </source>
</evidence>
<dbReference type="InterPro" id="IPR003838">
    <property type="entry name" value="ABC3_permease_C"/>
</dbReference>
<dbReference type="Pfam" id="PF12704">
    <property type="entry name" value="MacB_PCD"/>
    <property type="match status" value="1"/>
</dbReference>
<comment type="caution">
    <text evidence="10">The sequence shown here is derived from an EMBL/GenBank/DDBJ whole genome shotgun (WGS) entry which is preliminary data.</text>
</comment>
<keyword evidence="2" id="KW-1003">Cell membrane</keyword>
<evidence type="ECO:0000256" key="6">
    <source>
        <dbReference type="ARBA" id="ARBA00038076"/>
    </source>
</evidence>
<dbReference type="InterPro" id="IPR050250">
    <property type="entry name" value="Macrolide_Exporter_MacB"/>
</dbReference>
<dbReference type="HOGENOM" id="CLU_000604_8_0_9"/>
<dbReference type="PANTHER" id="PTHR30572:SF4">
    <property type="entry name" value="ABC TRANSPORTER PERMEASE YTRF"/>
    <property type="match status" value="1"/>
</dbReference>
<dbReference type="GO" id="GO:0005886">
    <property type="term" value="C:plasma membrane"/>
    <property type="evidence" value="ECO:0007669"/>
    <property type="project" value="UniProtKB-SubCell"/>
</dbReference>
<evidence type="ECO:0000256" key="3">
    <source>
        <dbReference type="ARBA" id="ARBA00022692"/>
    </source>
</evidence>
<name>R3W4A2_9ENTE</name>
<dbReference type="Pfam" id="PF02687">
    <property type="entry name" value="FtsX"/>
    <property type="match status" value="1"/>
</dbReference>
<comment type="similarity">
    <text evidence="6">Belongs to the ABC-4 integral membrane protein family.</text>
</comment>
<dbReference type="AlphaFoldDB" id="R3W4A2"/>
<evidence type="ECO:0000256" key="7">
    <source>
        <dbReference type="SAM" id="Phobius"/>
    </source>
</evidence>
<keyword evidence="3 7" id="KW-0812">Transmembrane</keyword>
<evidence type="ECO:0000259" key="8">
    <source>
        <dbReference type="Pfam" id="PF02687"/>
    </source>
</evidence>
<dbReference type="OrthoDB" id="9770036at2"/>
<evidence type="ECO:0000256" key="4">
    <source>
        <dbReference type="ARBA" id="ARBA00022989"/>
    </source>
</evidence>
<dbReference type="Proteomes" id="UP000013785">
    <property type="component" value="Unassembled WGS sequence"/>
</dbReference>
<feature type="domain" description="MacB-like periplasmic core" evidence="9">
    <location>
        <begin position="21"/>
        <end position="239"/>
    </location>
</feature>